<accession>A0A2A9NSM3</accession>
<dbReference type="EMBL" id="KZ301980">
    <property type="protein sequence ID" value="PFH52334.1"/>
    <property type="molecule type" value="Genomic_DNA"/>
</dbReference>
<dbReference type="OrthoDB" id="630895at2759"/>
<dbReference type="PANTHER" id="PTHR43328">
    <property type="entry name" value="ACETYLTRANSFERASE-RELATED"/>
    <property type="match status" value="1"/>
</dbReference>
<reference evidence="2 3" key="1">
    <citation type="submission" date="2014-02" db="EMBL/GenBank/DDBJ databases">
        <title>Transposable element dynamics among asymbiotic and ectomycorrhizal Amanita fungi.</title>
        <authorList>
            <consortium name="DOE Joint Genome Institute"/>
            <person name="Hess J."/>
            <person name="Skrede I."/>
            <person name="Wolfe B."/>
            <person name="LaButti K."/>
            <person name="Ohm R.A."/>
            <person name="Grigoriev I.V."/>
            <person name="Pringle A."/>
        </authorList>
    </citation>
    <scope>NUCLEOTIDE SEQUENCE [LARGE SCALE GENOMIC DNA]</scope>
    <source>
        <strain evidence="2 3">SKay4041</strain>
    </source>
</reference>
<keyword evidence="3" id="KW-1185">Reference proteome</keyword>
<proteinExistence type="predicted"/>
<evidence type="ECO:0000259" key="1">
    <source>
        <dbReference type="Pfam" id="PF13302"/>
    </source>
</evidence>
<dbReference type="Proteomes" id="UP000242287">
    <property type="component" value="Unassembled WGS sequence"/>
</dbReference>
<evidence type="ECO:0000313" key="2">
    <source>
        <dbReference type="EMBL" id="PFH52334.1"/>
    </source>
</evidence>
<dbReference type="SUPFAM" id="SSF55729">
    <property type="entry name" value="Acyl-CoA N-acyltransferases (Nat)"/>
    <property type="match status" value="1"/>
</dbReference>
<protein>
    <recommendedName>
        <fullName evidence="1">N-acetyltransferase domain-containing protein</fullName>
    </recommendedName>
</protein>
<gene>
    <name evidence="2" type="ORF">AMATHDRAFT_140370</name>
</gene>
<dbReference type="Gene3D" id="3.40.630.30">
    <property type="match status" value="1"/>
</dbReference>
<dbReference type="GO" id="GO:0016747">
    <property type="term" value="F:acyltransferase activity, transferring groups other than amino-acyl groups"/>
    <property type="evidence" value="ECO:0007669"/>
    <property type="project" value="InterPro"/>
</dbReference>
<name>A0A2A9NSM3_9AGAR</name>
<dbReference type="InterPro" id="IPR016181">
    <property type="entry name" value="Acyl_CoA_acyltransferase"/>
</dbReference>
<dbReference type="STRING" id="703135.A0A2A9NSM3"/>
<organism evidence="2 3">
    <name type="scientific">Amanita thiersii Skay4041</name>
    <dbReference type="NCBI Taxonomy" id="703135"/>
    <lineage>
        <taxon>Eukaryota</taxon>
        <taxon>Fungi</taxon>
        <taxon>Dikarya</taxon>
        <taxon>Basidiomycota</taxon>
        <taxon>Agaricomycotina</taxon>
        <taxon>Agaricomycetes</taxon>
        <taxon>Agaricomycetidae</taxon>
        <taxon>Agaricales</taxon>
        <taxon>Pluteineae</taxon>
        <taxon>Amanitaceae</taxon>
        <taxon>Amanita</taxon>
    </lineage>
</organism>
<dbReference type="PANTHER" id="PTHR43328:SF1">
    <property type="entry name" value="N-ACETYLTRANSFERASE DOMAIN-CONTAINING PROTEIN"/>
    <property type="match status" value="1"/>
</dbReference>
<dbReference type="InterPro" id="IPR000182">
    <property type="entry name" value="GNAT_dom"/>
</dbReference>
<dbReference type="Pfam" id="PF13302">
    <property type="entry name" value="Acetyltransf_3"/>
    <property type="match status" value="1"/>
</dbReference>
<feature type="domain" description="N-acetyltransferase" evidence="1">
    <location>
        <begin position="28"/>
        <end position="217"/>
    </location>
</feature>
<dbReference type="AlphaFoldDB" id="A0A2A9NSM3"/>
<evidence type="ECO:0000313" key="3">
    <source>
        <dbReference type="Proteomes" id="UP000242287"/>
    </source>
</evidence>
<sequence length="250" mass="27919">MYDHQFSPLRRNPSTGEPFLALRNNPNIIITPPRATDAPLFIPPMNDDAVHLWLPNVPYPYTLEHAETWLTKVKSQCDSILNLLESERANPNPVFTNGCPVRHLREIGDDGTETFIGDVGFFRCTHGEFMGPNGLDWDAKAAYEENNNQLSAGDPNILWSLGDYLVSSHHGRGIMTDAVNTLLHEWAIPRMNIRKLLVSAMKGNHGSVKVFLNNGFKLTRTIDEYKVVKGGLSGLHVLKWELEPSIGHGG</sequence>